<dbReference type="EMBL" id="UFQT01000231">
    <property type="protein sequence ID" value="SSX22109.1"/>
    <property type="molecule type" value="Genomic_DNA"/>
</dbReference>
<reference evidence="3" key="1">
    <citation type="submission" date="2018-07" db="EMBL/GenBank/DDBJ databases">
        <authorList>
            <person name="Quirk P.G."/>
            <person name="Krulwich T.A."/>
        </authorList>
    </citation>
    <scope>NUCLEOTIDE SEQUENCE</scope>
</reference>
<evidence type="ECO:0000256" key="2">
    <source>
        <dbReference type="SAM" id="SignalP"/>
    </source>
</evidence>
<evidence type="ECO:0000313" key="3">
    <source>
        <dbReference type="EMBL" id="SSX22109.1"/>
    </source>
</evidence>
<gene>
    <name evidence="3" type="primary">CSON006109</name>
</gene>
<dbReference type="GO" id="GO:0020037">
    <property type="term" value="F:heme binding"/>
    <property type="evidence" value="ECO:0007669"/>
    <property type="project" value="InterPro"/>
</dbReference>
<dbReference type="InterPro" id="IPR036396">
    <property type="entry name" value="Cyt_P450_sf"/>
</dbReference>
<organism evidence="3">
    <name type="scientific">Culicoides sonorensis</name>
    <name type="common">Biting midge</name>
    <dbReference type="NCBI Taxonomy" id="179676"/>
    <lineage>
        <taxon>Eukaryota</taxon>
        <taxon>Metazoa</taxon>
        <taxon>Ecdysozoa</taxon>
        <taxon>Arthropoda</taxon>
        <taxon>Hexapoda</taxon>
        <taxon>Insecta</taxon>
        <taxon>Pterygota</taxon>
        <taxon>Neoptera</taxon>
        <taxon>Endopterygota</taxon>
        <taxon>Diptera</taxon>
        <taxon>Nematocera</taxon>
        <taxon>Chironomoidea</taxon>
        <taxon>Ceratopogonidae</taxon>
        <taxon>Ceratopogoninae</taxon>
        <taxon>Culicoides</taxon>
        <taxon>Monoculicoides</taxon>
    </lineage>
</organism>
<evidence type="ECO:0000256" key="1">
    <source>
        <dbReference type="ARBA" id="ARBA00023033"/>
    </source>
</evidence>
<dbReference type="VEuPathDB" id="VectorBase:CSON006109"/>
<name>A0A336LZE3_CULSO</name>
<dbReference type="SUPFAM" id="SSF48264">
    <property type="entry name" value="Cytochrome P450"/>
    <property type="match status" value="1"/>
</dbReference>
<dbReference type="GO" id="GO:0004497">
    <property type="term" value="F:monooxygenase activity"/>
    <property type="evidence" value="ECO:0007669"/>
    <property type="project" value="UniProtKB-KW"/>
</dbReference>
<dbReference type="GO" id="GO:0016705">
    <property type="term" value="F:oxidoreductase activity, acting on paired donors, with incorporation or reduction of molecular oxygen"/>
    <property type="evidence" value="ECO:0007669"/>
    <property type="project" value="InterPro"/>
</dbReference>
<feature type="signal peptide" evidence="2">
    <location>
        <begin position="1"/>
        <end position="20"/>
    </location>
</feature>
<keyword evidence="2" id="KW-0732">Signal</keyword>
<sequence length="113" mass="12846">MWFLLICAVLVFLLYLEVQRVKLNNRFKHVAGPSQLPIIGSVYSIRPNKLTDFKAVFDELAVDPVAKFVFGGSLLLLVTDPVVLSQILPSKSFLERPYFFDFFEYPSAMLSAK</sequence>
<keyword evidence="1" id="KW-0503">Monooxygenase</keyword>
<protein>
    <submittedName>
        <fullName evidence="3">CSON006109 protein</fullName>
    </submittedName>
</protein>
<keyword evidence="1" id="KW-0560">Oxidoreductase</keyword>
<dbReference type="Gene3D" id="1.10.630.10">
    <property type="entry name" value="Cytochrome P450"/>
    <property type="match status" value="1"/>
</dbReference>
<proteinExistence type="predicted"/>
<dbReference type="AlphaFoldDB" id="A0A336LZE3"/>
<accession>A0A336LZE3</accession>
<dbReference type="GO" id="GO:0005506">
    <property type="term" value="F:iron ion binding"/>
    <property type="evidence" value="ECO:0007669"/>
    <property type="project" value="InterPro"/>
</dbReference>
<feature type="chain" id="PRO_5016309900" evidence="2">
    <location>
        <begin position="21"/>
        <end position="113"/>
    </location>
</feature>